<comment type="caution">
    <text evidence="10">The sequence shown here is derived from an EMBL/GenBank/DDBJ whole genome shotgun (WGS) entry which is preliminary data.</text>
</comment>
<evidence type="ECO:0000256" key="1">
    <source>
        <dbReference type="ARBA" id="ARBA00022670"/>
    </source>
</evidence>
<evidence type="ECO:0000256" key="6">
    <source>
        <dbReference type="ARBA" id="ARBA00022759"/>
    </source>
</evidence>
<evidence type="ECO:0000313" key="11">
    <source>
        <dbReference type="Proteomes" id="UP000237271"/>
    </source>
</evidence>
<organism evidence="10 11">
    <name type="scientific">Phytophthora palmivora</name>
    <dbReference type="NCBI Taxonomy" id="4796"/>
    <lineage>
        <taxon>Eukaryota</taxon>
        <taxon>Sar</taxon>
        <taxon>Stramenopiles</taxon>
        <taxon>Oomycota</taxon>
        <taxon>Peronosporomycetes</taxon>
        <taxon>Peronosporales</taxon>
        <taxon>Peronosporaceae</taxon>
        <taxon>Phytophthora</taxon>
    </lineage>
</organism>
<reference evidence="10 11" key="1">
    <citation type="journal article" date="2017" name="Genome Biol. Evol.">
        <title>Phytophthora megakarya and P. palmivora, closely related causal agents of cacao black pod rot, underwent increases in genome sizes and gene numbers by different mechanisms.</title>
        <authorList>
            <person name="Ali S.S."/>
            <person name="Shao J."/>
            <person name="Lary D.J."/>
            <person name="Kronmiller B."/>
            <person name="Shen D."/>
            <person name="Strem M.D."/>
            <person name="Amoako-Attah I."/>
            <person name="Akrofi A.Y."/>
            <person name="Begoude B.A."/>
            <person name="Ten Hoopen G.M."/>
            <person name="Coulibaly K."/>
            <person name="Kebe B.I."/>
            <person name="Melnick R.L."/>
            <person name="Guiltinan M.J."/>
            <person name="Tyler B.M."/>
            <person name="Meinhardt L.W."/>
            <person name="Bailey B.A."/>
        </authorList>
    </citation>
    <scope>NUCLEOTIDE SEQUENCE [LARGE SCALE GENOMIC DNA]</scope>
    <source>
        <strain evidence="11">sbr112.9</strain>
    </source>
</reference>
<feature type="domain" description="Reverse transcriptase" evidence="9">
    <location>
        <begin position="1"/>
        <end position="95"/>
    </location>
</feature>
<accession>A0A2P4X3C6</accession>
<evidence type="ECO:0000256" key="2">
    <source>
        <dbReference type="ARBA" id="ARBA00022679"/>
    </source>
</evidence>
<dbReference type="GO" id="GO:0003964">
    <property type="term" value="F:RNA-directed DNA polymerase activity"/>
    <property type="evidence" value="ECO:0007669"/>
    <property type="project" value="UniProtKB-KW"/>
</dbReference>
<proteinExistence type="predicted"/>
<keyword evidence="8" id="KW-0695">RNA-directed DNA polymerase</keyword>
<dbReference type="InterPro" id="IPR041373">
    <property type="entry name" value="RT_RNaseH"/>
</dbReference>
<dbReference type="InterPro" id="IPR000477">
    <property type="entry name" value="RT_dom"/>
</dbReference>
<evidence type="ECO:0000256" key="7">
    <source>
        <dbReference type="ARBA" id="ARBA00022801"/>
    </source>
</evidence>
<gene>
    <name evidence="10" type="ORF">PHPALM_31143</name>
</gene>
<dbReference type="PANTHER" id="PTHR33064">
    <property type="entry name" value="POL PROTEIN"/>
    <property type="match status" value="1"/>
</dbReference>
<dbReference type="InterPro" id="IPR043128">
    <property type="entry name" value="Rev_trsase/Diguanyl_cyclase"/>
</dbReference>
<keyword evidence="7" id="KW-0378">Hydrolase</keyword>
<evidence type="ECO:0000256" key="3">
    <source>
        <dbReference type="ARBA" id="ARBA00022695"/>
    </source>
</evidence>
<keyword evidence="6" id="KW-0255">Endonuclease</keyword>
<dbReference type="InterPro" id="IPR051320">
    <property type="entry name" value="Viral_Replic_Matur_Polypro"/>
</dbReference>
<dbReference type="PANTHER" id="PTHR33064:SF37">
    <property type="entry name" value="RIBONUCLEASE H"/>
    <property type="match status" value="1"/>
</dbReference>
<dbReference type="GO" id="GO:0006508">
    <property type="term" value="P:proteolysis"/>
    <property type="evidence" value="ECO:0007669"/>
    <property type="project" value="UniProtKB-KW"/>
</dbReference>
<dbReference type="OrthoDB" id="104327at2759"/>
<dbReference type="PROSITE" id="PS50878">
    <property type="entry name" value="RT_POL"/>
    <property type="match status" value="1"/>
</dbReference>
<dbReference type="EMBL" id="NCKW01016951">
    <property type="protein sequence ID" value="POM60043.1"/>
    <property type="molecule type" value="Genomic_DNA"/>
</dbReference>
<dbReference type="SUPFAM" id="SSF56672">
    <property type="entry name" value="DNA/RNA polymerases"/>
    <property type="match status" value="1"/>
</dbReference>
<evidence type="ECO:0000256" key="5">
    <source>
        <dbReference type="ARBA" id="ARBA00022750"/>
    </source>
</evidence>
<dbReference type="InterPro" id="IPR043502">
    <property type="entry name" value="DNA/RNA_pol_sf"/>
</dbReference>
<keyword evidence="2" id="KW-0808">Transferase</keyword>
<dbReference type="Proteomes" id="UP000237271">
    <property type="component" value="Unassembled WGS sequence"/>
</dbReference>
<evidence type="ECO:0000256" key="4">
    <source>
        <dbReference type="ARBA" id="ARBA00022722"/>
    </source>
</evidence>
<name>A0A2P4X3C6_9STRA</name>
<evidence type="ECO:0000259" key="9">
    <source>
        <dbReference type="PROSITE" id="PS50878"/>
    </source>
</evidence>
<keyword evidence="11" id="KW-1185">Reference proteome</keyword>
<keyword evidence="4" id="KW-0540">Nuclease</keyword>
<dbReference type="Pfam" id="PF17917">
    <property type="entry name" value="RT_RNaseH"/>
    <property type="match status" value="1"/>
</dbReference>
<evidence type="ECO:0000313" key="10">
    <source>
        <dbReference type="EMBL" id="POM60043.1"/>
    </source>
</evidence>
<dbReference type="Pfam" id="PF00078">
    <property type="entry name" value="RVT_1"/>
    <property type="match status" value="1"/>
</dbReference>
<keyword evidence="5" id="KW-0064">Aspartyl protease</keyword>
<dbReference type="Gene3D" id="3.30.70.270">
    <property type="match status" value="2"/>
</dbReference>
<keyword evidence="1" id="KW-0645">Protease</keyword>
<dbReference type="GO" id="GO:0004519">
    <property type="term" value="F:endonuclease activity"/>
    <property type="evidence" value="ECO:0007669"/>
    <property type="project" value="UniProtKB-KW"/>
</dbReference>
<sequence length="350" mass="39697">MTEDGVITPTRLQQGSVDSSLHFQQSVEKILREADLLYKHVLAWVDDLLIYANTIDEFLEVLDRVYRTLAHYGLFLGLDKICLYTQNAKWCGRVITPDVIAYDPEKIKTLINIPEPQTAAELQQFLCAAGWMRNSLIDFARVAALLHDRLQATLVGTKRTKQVAARLSITLSDQERSSFIQMKQLLANSATLVTPDDSDELIVMTDASDLGWSIILTVVHDWDPTVSITEQTHQLVYCMSGTFKGASKHWRIFATVKAASDLDYLLIRSKGFRLYSDHRNLIFIFAPGEDIKKHVRGKLQRWSLKLNELRYTIEHISGEANVWADMVSRWAPNTTGAVDSNDQTLANTER</sequence>
<protein>
    <recommendedName>
        <fullName evidence="9">Reverse transcriptase domain-containing protein</fullName>
    </recommendedName>
</protein>
<dbReference type="GO" id="GO:0004190">
    <property type="term" value="F:aspartic-type endopeptidase activity"/>
    <property type="evidence" value="ECO:0007669"/>
    <property type="project" value="UniProtKB-KW"/>
</dbReference>
<dbReference type="AlphaFoldDB" id="A0A2P4X3C6"/>
<evidence type="ECO:0000256" key="8">
    <source>
        <dbReference type="ARBA" id="ARBA00022918"/>
    </source>
</evidence>
<keyword evidence="3" id="KW-0548">Nucleotidyltransferase</keyword>